<dbReference type="Gene3D" id="3.30.450.40">
    <property type="match status" value="1"/>
</dbReference>
<gene>
    <name evidence="4" type="ORF">N800_11900</name>
</gene>
<proteinExistence type="predicted"/>
<dbReference type="eggNOG" id="COG2203">
    <property type="taxonomic scope" value="Bacteria"/>
</dbReference>
<comment type="caution">
    <text evidence="4">The sequence shown here is derived from an EMBL/GenBank/DDBJ whole genome shotgun (WGS) entry which is preliminary data.</text>
</comment>
<dbReference type="Pfam" id="PF00990">
    <property type="entry name" value="GGDEF"/>
    <property type="match status" value="1"/>
</dbReference>
<accession>A0A0A0F348</accession>
<dbReference type="CDD" id="cd01949">
    <property type="entry name" value="GGDEF"/>
    <property type="match status" value="1"/>
</dbReference>
<evidence type="ECO:0000313" key="4">
    <source>
        <dbReference type="EMBL" id="KGM55807.1"/>
    </source>
</evidence>
<feature type="domain" description="GGDEF" evidence="3">
    <location>
        <begin position="196"/>
        <end position="326"/>
    </location>
</feature>
<organism evidence="4 5">
    <name type="scientific">Lysobacter daejeonensis GH1-9</name>
    <dbReference type="NCBI Taxonomy" id="1385517"/>
    <lineage>
        <taxon>Bacteria</taxon>
        <taxon>Pseudomonadati</taxon>
        <taxon>Pseudomonadota</taxon>
        <taxon>Gammaproteobacteria</taxon>
        <taxon>Lysobacterales</taxon>
        <taxon>Lysobacteraceae</taxon>
        <taxon>Aerolutibacter</taxon>
    </lineage>
</organism>
<dbReference type="EC" id="2.7.7.65" evidence="1"/>
<dbReference type="STRING" id="1385517.N800_11900"/>
<dbReference type="InterPro" id="IPR003018">
    <property type="entry name" value="GAF"/>
</dbReference>
<name>A0A0A0F348_9GAMM</name>
<comment type="catalytic activity">
    <reaction evidence="2">
        <text>2 GTP = 3',3'-c-di-GMP + 2 diphosphate</text>
        <dbReference type="Rhea" id="RHEA:24898"/>
        <dbReference type="ChEBI" id="CHEBI:33019"/>
        <dbReference type="ChEBI" id="CHEBI:37565"/>
        <dbReference type="ChEBI" id="CHEBI:58805"/>
        <dbReference type="EC" id="2.7.7.65"/>
    </reaction>
</comment>
<dbReference type="PANTHER" id="PTHR45138">
    <property type="entry name" value="REGULATORY COMPONENTS OF SENSORY TRANSDUCTION SYSTEM"/>
    <property type="match status" value="1"/>
</dbReference>
<dbReference type="InterPro" id="IPR029016">
    <property type="entry name" value="GAF-like_dom_sf"/>
</dbReference>
<evidence type="ECO:0000313" key="5">
    <source>
        <dbReference type="Proteomes" id="UP000029998"/>
    </source>
</evidence>
<dbReference type="PANTHER" id="PTHR45138:SF9">
    <property type="entry name" value="DIGUANYLATE CYCLASE DGCM-RELATED"/>
    <property type="match status" value="1"/>
</dbReference>
<dbReference type="EMBL" id="AVPU01000003">
    <property type="protein sequence ID" value="KGM55807.1"/>
    <property type="molecule type" value="Genomic_DNA"/>
</dbReference>
<dbReference type="InterPro" id="IPR050469">
    <property type="entry name" value="Diguanylate_Cyclase"/>
</dbReference>
<evidence type="ECO:0000259" key="3">
    <source>
        <dbReference type="PROSITE" id="PS50887"/>
    </source>
</evidence>
<dbReference type="Gene3D" id="3.30.70.270">
    <property type="match status" value="1"/>
</dbReference>
<dbReference type="Proteomes" id="UP000029998">
    <property type="component" value="Unassembled WGS sequence"/>
</dbReference>
<dbReference type="SUPFAM" id="SSF55781">
    <property type="entry name" value="GAF domain-like"/>
    <property type="match status" value="1"/>
</dbReference>
<sequence length="326" mass="35529">MADTVGHARTLEELVRPLLEVLEALTGMESTYFTLVDEAAGRQTVLFARNTQALDIPESLSVPWDDTLCRRALDEGRAYTENVPAHWGDSAAARELGIQSYASTPVRMEDGRLYGTLCAASARSLPISEEARHALRLFSGLISQQLERERLVQELQAAITALSTSLMIDPVTGLPNRRALVQELTRRTAHAHRAQETVLVAFLDLDGFKAINDRHGHDTGDQFLAAIGCALSLGLRADDFIARLGGDEFVAVASVSSHDLPHALDAFRDRLTACTRGRFELDRVTLDYDGASIGVVAASDADADNEALIARADAAMYEAKRERRAS</sequence>
<evidence type="ECO:0000256" key="2">
    <source>
        <dbReference type="ARBA" id="ARBA00034247"/>
    </source>
</evidence>
<dbReference type="eggNOG" id="COG2199">
    <property type="taxonomic scope" value="Bacteria"/>
</dbReference>
<dbReference type="SMART" id="SM00267">
    <property type="entry name" value="GGDEF"/>
    <property type="match status" value="1"/>
</dbReference>
<dbReference type="GO" id="GO:0052621">
    <property type="term" value="F:diguanylate cyclase activity"/>
    <property type="evidence" value="ECO:0007669"/>
    <property type="project" value="UniProtKB-EC"/>
</dbReference>
<dbReference type="InterPro" id="IPR043128">
    <property type="entry name" value="Rev_trsase/Diguanyl_cyclase"/>
</dbReference>
<dbReference type="InterPro" id="IPR000160">
    <property type="entry name" value="GGDEF_dom"/>
</dbReference>
<dbReference type="Pfam" id="PF13185">
    <property type="entry name" value="GAF_2"/>
    <property type="match status" value="1"/>
</dbReference>
<dbReference type="SUPFAM" id="SSF55073">
    <property type="entry name" value="Nucleotide cyclase"/>
    <property type="match status" value="1"/>
</dbReference>
<dbReference type="PROSITE" id="PS50887">
    <property type="entry name" value="GGDEF"/>
    <property type="match status" value="1"/>
</dbReference>
<keyword evidence="5" id="KW-1185">Reference proteome</keyword>
<protein>
    <recommendedName>
        <fullName evidence="1">diguanylate cyclase</fullName>
        <ecNumber evidence="1">2.7.7.65</ecNumber>
    </recommendedName>
</protein>
<evidence type="ECO:0000256" key="1">
    <source>
        <dbReference type="ARBA" id="ARBA00012528"/>
    </source>
</evidence>
<dbReference type="SMART" id="SM00065">
    <property type="entry name" value="GAF"/>
    <property type="match status" value="1"/>
</dbReference>
<reference evidence="4 5" key="1">
    <citation type="submission" date="2013-08" db="EMBL/GenBank/DDBJ databases">
        <title>Genome sequencing of Lysobacter.</title>
        <authorList>
            <person name="Zhang S."/>
            <person name="Wang G."/>
        </authorList>
    </citation>
    <scope>NUCLEOTIDE SEQUENCE [LARGE SCALE GENOMIC DNA]</scope>
    <source>
        <strain evidence="4 5">GH1-9</strain>
    </source>
</reference>
<dbReference type="InterPro" id="IPR029787">
    <property type="entry name" value="Nucleotide_cyclase"/>
</dbReference>
<dbReference type="NCBIfam" id="TIGR00254">
    <property type="entry name" value="GGDEF"/>
    <property type="match status" value="1"/>
</dbReference>
<dbReference type="AlphaFoldDB" id="A0A0A0F348"/>